<accession>A0A8H6SEG2</accession>
<proteinExistence type="predicted"/>
<protein>
    <submittedName>
        <fullName evidence="1">Uncharacterized protein</fullName>
    </submittedName>
</protein>
<dbReference type="GeneID" id="59348699"/>
<comment type="caution">
    <text evidence="1">The sequence shown here is derived from an EMBL/GenBank/DDBJ whole genome shotgun (WGS) entry which is preliminary data.</text>
</comment>
<evidence type="ECO:0000313" key="2">
    <source>
        <dbReference type="Proteomes" id="UP000636479"/>
    </source>
</evidence>
<reference evidence="1" key="1">
    <citation type="submission" date="2020-05" db="EMBL/GenBank/DDBJ databases">
        <title>Mycena genomes resolve the evolution of fungal bioluminescence.</title>
        <authorList>
            <person name="Tsai I.J."/>
        </authorList>
    </citation>
    <scope>NUCLEOTIDE SEQUENCE</scope>
    <source>
        <strain evidence="1">171206Taipei</strain>
    </source>
</reference>
<evidence type="ECO:0000313" key="1">
    <source>
        <dbReference type="EMBL" id="KAF7297236.1"/>
    </source>
</evidence>
<keyword evidence="2" id="KW-1185">Reference proteome</keyword>
<organism evidence="1 2">
    <name type="scientific">Mycena indigotica</name>
    <dbReference type="NCBI Taxonomy" id="2126181"/>
    <lineage>
        <taxon>Eukaryota</taxon>
        <taxon>Fungi</taxon>
        <taxon>Dikarya</taxon>
        <taxon>Basidiomycota</taxon>
        <taxon>Agaricomycotina</taxon>
        <taxon>Agaricomycetes</taxon>
        <taxon>Agaricomycetidae</taxon>
        <taxon>Agaricales</taxon>
        <taxon>Marasmiineae</taxon>
        <taxon>Mycenaceae</taxon>
        <taxon>Mycena</taxon>
    </lineage>
</organism>
<dbReference type="RefSeq" id="XP_037217595.1">
    <property type="nucleotide sequence ID" value="XM_037366183.1"/>
</dbReference>
<dbReference type="OrthoDB" id="2447803at2759"/>
<name>A0A8H6SEG2_9AGAR</name>
<dbReference type="AlphaFoldDB" id="A0A8H6SEG2"/>
<sequence length="590" mass="65291">MSSEIVSSTKPSTPAVDTVLALPGFVYRMLMHLGDDGDFDAQDATLRLLCTLGKRHIVPRIAFNMLWRALHGLKRAIDTMPRDLFDDKSPNQWKPLLENVDVTLADWDRPLFCLWHVRELYLNQGPGGLDHFPAGDTNRILGTVHCNRILLTPNLHILTWAPPNSAQADLWAPYLPLFFGPSLSVFFMLVDNSLTVRDIFDRLPDDVCKQLQRVVLESRNLKSAHWTARGMTRLLGRLRDAEYVSTDQLGPDDAVMVGLGKLANLAFVEVIAMRGQNVPVTSDPLFRSLEHLQVIGTDPEHVADLIPVIRSDTLEKVSVAYLCGTAKAYELLFKALAHVPSPPDLEQICINDFDPVTYHSIGRKRSPEEHFAAATELISHACAKPADYGVPATSLRALAGFSNLKRLLLVLPLGLAGLTDELLDELTQNWPHLETLSLLPQVCLPVDIPRSLPIELTLGAFIVVATNCQNLHALGLVVDASAPPVGGIIVSDSPIHPTPQPVARFLACLFPRLCAITANADAPAVWGTLAVMSNHFACTWHCVQVALPEMAEIWERVPGKSWKDIEVVQDEDDLRWLGDGEEEEETELDW</sequence>
<dbReference type="Gene3D" id="3.80.10.10">
    <property type="entry name" value="Ribonuclease Inhibitor"/>
    <property type="match status" value="1"/>
</dbReference>
<dbReference type="InterPro" id="IPR032675">
    <property type="entry name" value="LRR_dom_sf"/>
</dbReference>
<dbReference type="Proteomes" id="UP000636479">
    <property type="component" value="Unassembled WGS sequence"/>
</dbReference>
<gene>
    <name evidence="1" type="ORF">MIND_00956700</name>
</gene>
<dbReference type="EMBL" id="JACAZF010000008">
    <property type="protein sequence ID" value="KAF7297236.1"/>
    <property type="molecule type" value="Genomic_DNA"/>
</dbReference>